<dbReference type="InterPro" id="IPR039471">
    <property type="entry name" value="CXorf65-like"/>
</dbReference>
<dbReference type="RefSeq" id="XP_006019962.1">
    <property type="nucleotide sequence ID" value="XM_006019900.3"/>
</dbReference>
<dbReference type="GeneID" id="102385586"/>
<keyword evidence="2" id="KW-1185">Reference proteome</keyword>
<dbReference type="AlphaFoldDB" id="A0A1U7R9Y8"/>
<proteinExistence type="predicted"/>
<evidence type="ECO:0000256" key="1">
    <source>
        <dbReference type="SAM" id="MobiDB-lite"/>
    </source>
</evidence>
<name>A0A1U7R9Y8_ALLSI</name>
<evidence type="ECO:0000313" key="3">
    <source>
        <dbReference type="RefSeq" id="XP_006019962.1"/>
    </source>
</evidence>
<feature type="region of interest" description="Disordered" evidence="1">
    <location>
        <begin position="110"/>
        <end position="160"/>
    </location>
</feature>
<gene>
    <name evidence="3" type="primary">CUNH22orf15</name>
</gene>
<evidence type="ECO:0000313" key="2">
    <source>
        <dbReference type="Proteomes" id="UP000189705"/>
    </source>
</evidence>
<sequence>MFFTVRYGADCQAIFNLHCRILNLTAHLKRKCQCRPEDCIDLLDEAGILMNLSEVENPASELASKYLQERQCYILIRVIRGDHSEPIYYESLLENLGKYHPELPERLHKLSVNPQLKDSGRKSSIQRKIRPLKEPLVASPARFRSTPQSKKGSAVPGTHR</sequence>
<dbReference type="Pfam" id="PF15874">
    <property type="entry name" value="Il2rg"/>
    <property type="match status" value="1"/>
</dbReference>
<dbReference type="OrthoDB" id="2109241at2759"/>
<dbReference type="KEGG" id="asn:102385586"/>
<reference evidence="3" key="1">
    <citation type="submission" date="2025-08" db="UniProtKB">
        <authorList>
            <consortium name="RefSeq"/>
        </authorList>
    </citation>
    <scope>IDENTIFICATION</scope>
</reference>
<organism evidence="2 3">
    <name type="scientific">Alligator sinensis</name>
    <name type="common">Chinese alligator</name>
    <dbReference type="NCBI Taxonomy" id="38654"/>
    <lineage>
        <taxon>Eukaryota</taxon>
        <taxon>Metazoa</taxon>
        <taxon>Chordata</taxon>
        <taxon>Craniata</taxon>
        <taxon>Vertebrata</taxon>
        <taxon>Euteleostomi</taxon>
        <taxon>Archelosauria</taxon>
        <taxon>Archosauria</taxon>
        <taxon>Crocodylia</taxon>
        <taxon>Alligatoridae</taxon>
        <taxon>Alligatorinae</taxon>
        <taxon>Alligator</taxon>
    </lineage>
</organism>
<dbReference type="Proteomes" id="UP000189705">
    <property type="component" value="Unplaced"/>
</dbReference>
<dbReference type="InParanoid" id="A0A1U7R9Y8"/>
<accession>A0A1U7R9Y8</accession>
<dbReference type="PANTHER" id="PTHR33887">
    <property type="entry name" value="PB1 DOMAIN-CONTAINING PROTEIN"/>
    <property type="match status" value="1"/>
</dbReference>
<dbReference type="CTD" id="102349963"/>
<dbReference type="PANTHER" id="PTHR33887:SF1">
    <property type="entry name" value="GENE 867-RELATED"/>
    <property type="match status" value="1"/>
</dbReference>
<protein>
    <submittedName>
        <fullName evidence="3">Uncharacterized protein C22orf15 homolog</fullName>
    </submittedName>
</protein>
<dbReference type="eggNOG" id="ENOG502S8RG">
    <property type="taxonomic scope" value="Eukaryota"/>
</dbReference>